<feature type="transmembrane region" description="Helical" evidence="6">
    <location>
        <begin position="374"/>
        <end position="395"/>
    </location>
</feature>
<dbReference type="Proteomes" id="UP000219467">
    <property type="component" value="Unassembled WGS sequence"/>
</dbReference>
<dbReference type="GO" id="GO:0012505">
    <property type="term" value="C:endomembrane system"/>
    <property type="evidence" value="ECO:0007669"/>
    <property type="project" value="UniProtKB-SubCell"/>
</dbReference>
<dbReference type="EMBL" id="OAOQ01000001">
    <property type="protein sequence ID" value="SNX67715.1"/>
    <property type="molecule type" value="Genomic_DNA"/>
</dbReference>
<organism evidence="9 10">
    <name type="scientific">Cereibacter ovatus</name>
    <dbReference type="NCBI Taxonomy" id="439529"/>
    <lineage>
        <taxon>Bacteria</taxon>
        <taxon>Pseudomonadati</taxon>
        <taxon>Pseudomonadota</taxon>
        <taxon>Alphaproteobacteria</taxon>
        <taxon>Rhodobacterales</taxon>
        <taxon>Paracoccaceae</taxon>
        <taxon>Cereibacter</taxon>
    </lineage>
</organism>
<comment type="subunit">
    <text evidence="6">NDH-1 is composed of 14 different subunits. Subunits NuoA, H, J, K, L, M, N constitute the membrane sector of the complex.</text>
</comment>
<proteinExistence type="inferred from homology"/>
<dbReference type="GO" id="GO:0050136">
    <property type="term" value="F:NADH dehydrogenase (quinone) (non-electrogenic) activity"/>
    <property type="evidence" value="ECO:0007669"/>
    <property type="project" value="UniProtKB-UniRule"/>
</dbReference>
<keyword evidence="6" id="KW-0830">Ubiquinone</keyword>
<gene>
    <name evidence="6" type="primary">nuoN</name>
    <name evidence="9" type="ORF">SAMN05878503_101353</name>
</gene>
<keyword evidence="6" id="KW-0520">NAD</keyword>
<dbReference type="InterPro" id="IPR001750">
    <property type="entry name" value="ND/Mrp_TM"/>
</dbReference>
<dbReference type="Pfam" id="PF00361">
    <property type="entry name" value="Proton_antipo_M"/>
    <property type="match status" value="1"/>
</dbReference>
<feature type="transmembrane region" description="Helical" evidence="6">
    <location>
        <begin position="147"/>
        <end position="168"/>
    </location>
</feature>
<evidence type="ECO:0000256" key="3">
    <source>
        <dbReference type="ARBA" id="ARBA00022692"/>
    </source>
</evidence>
<evidence type="ECO:0000259" key="8">
    <source>
        <dbReference type="Pfam" id="PF00361"/>
    </source>
</evidence>
<feature type="transmembrane region" description="Helical" evidence="6">
    <location>
        <begin position="277"/>
        <end position="295"/>
    </location>
</feature>
<feature type="domain" description="NADH:quinone oxidoreductase/Mrp antiporter transmembrane" evidence="8">
    <location>
        <begin position="111"/>
        <end position="389"/>
    </location>
</feature>
<comment type="subcellular location">
    <subcellularLocation>
        <location evidence="6">Cell membrane</location>
        <topology evidence="6">Multi-pass membrane protein</topology>
    </subcellularLocation>
    <subcellularLocation>
        <location evidence="2">Endomembrane system</location>
        <topology evidence="2">Multi-pass membrane protein</topology>
    </subcellularLocation>
    <subcellularLocation>
        <location evidence="7">Membrane</location>
        <topology evidence="7">Multi-pass membrane protein</topology>
    </subcellularLocation>
</comment>
<evidence type="ECO:0000313" key="9">
    <source>
        <dbReference type="EMBL" id="SNX67715.1"/>
    </source>
</evidence>
<keyword evidence="10" id="KW-1185">Reference proteome</keyword>
<keyword evidence="3 6" id="KW-0812">Transmembrane</keyword>
<comment type="catalytic activity">
    <reaction evidence="6">
        <text>a quinone + NADH + 5 H(+)(in) = a quinol + NAD(+) + 4 H(+)(out)</text>
        <dbReference type="Rhea" id="RHEA:57888"/>
        <dbReference type="ChEBI" id="CHEBI:15378"/>
        <dbReference type="ChEBI" id="CHEBI:24646"/>
        <dbReference type="ChEBI" id="CHEBI:57540"/>
        <dbReference type="ChEBI" id="CHEBI:57945"/>
        <dbReference type="ChEBI" id="CHEBI:132124"/>
    </reaction>
</comment>
<keyword evidence="6" id="KW-1278">Translocase</keyword>
<dbReference type="EC" id="7.1.1.-" evidence="6"/>
<feature type="transmembrane region" description="Helical" evidence="6">
    <location>
        <begin position="301"/>
        <end position="323"/>
    </location>
</feature>
<dbReference type="PANTHER" id="PTHR22773">
    <property type="entry name" value="NADH DEHYDROGENASE"/>
    <property type="match status" value="1"/>
</dbReference>
<dbReference type="RefSeq" id="WP_097028947.1">
    <property type="nucleotide sequence ID" value="NZ_OAOQ01000001.1"/>
</dbReference>
<feature type="transmembrane region" description="Helical" evidence="6">
    <location>
        <begin position="180"/>
        <end position="206"/>
    </location>
</feature>
<evidence type="ECO:0000313" key="10">
    <source>
        <dbReference type="Proteomes" id="UP000219467"/>
    </source>
</evidence>
<feature type="transmembrane region" description="Helical" evidence="6">
    <location>
        <begin position="96"/>
        <end position="116"/>
    </location>
</feature>
<feature type="transmembrane region" description="Helical" evidence="6">
    <location>
        <begin position="245"/>
        <end position="265"/>
    </location>
</feature>
<evidence type="ECO:0000256" key="7">
    <source>
        <dbReference type="RuleBase" id="RU000320"/>
    </source>
</evidence>
<dbReference type="GO" id="GO:0008137">
    <property type="term" value="F:NADH dehydrogenase (ubiquinone) activity"/>
    <property type="evidence" value="ECO:0007669"/>
    <property type="project" value="InterPro"/>
</dbReference>
<evidence type="ECO:0000256" key="2">
    <source>
        <dbReference type="ARBA" id="ARBA00004127"/>
    </source>
</evidence>
<keyword evidence="6" id="KW-1003">Cell membrane</keyword>
<feature type="transmembrane region" description="Helical" evidence="6">
    <location>
        <begin position="415"/>
        <end position="433"/>
    </location>
</feature>
<accession>A0A285CK24</accession>
<evidence type="ECO:0000256" key="1">
    <source>
        <dbReference type="ARBA" id="ARBA00002378"/>
    </source>
</evidence>
<dbReference type="GO" id="GO:0005886">
    <property type="term" value="C:plasma membrane"/>
    <property type="evidence" value="ECO:0007669"/>
    <property type="project" value="UniProtKB-SubCell"/>
</dbReference>
<keyword evidence="6" id="KW-0813">Transport</keyword>
<dbReference type="InterPro" id="IPR010096">
    <property type="entry name" value="NADH-Q_OxRdtase_suN/2"/>
</dbReference>
<dbReference type="GO" id="GO:0042773">
    <property type="term" value="P:ATP synthesis coupled electron transport"/>
    <property type="evidence" value="ECO:0007669"/>
    <property type="project" value="InterPro"/>
</dbReference>
<dbReference type="OrthoDB" id="8137037at2"/>
<keyword evidence="5 6" id="KW-0472">Membrane</keyword>
<evidence type="ECO:0000256" key="5">
    <source>
        <dbReference type="ARBA" id="ARBA00023136"/>
    </source>
</evidence>
<feature type="transmembrane region" description="Helical" evidence="6">
    <location>
        <begin position="6"/>
        <end position="24"/>
    </location>
</feature>
<keyword evidence="4 6" id="KW-1133">Transmembrane helix</keyword>
<evidence type="ECO:0000256" key="6">
    <source>
        <dbReference type="HAMAP-Rule" id="MF_00445"/>
    </source>
</evidence>
<reference evidence="10" key="1">
    <citation type="submission" date="2017-08" db="EMBL/GenBank/DDBJ databases">
        <authorList>
            <person name="Varghese N."/>
            <person name="Submissions S."/>
        </authorList>
    </citation>
    <scope>NUCLEOTIDE SEQUENCE [LARGE SCALE GENOMIC DNA]</scope>
    <source>
        <strain evidence="10">JA234</strain>
    </source>
</reference>
<protein>
    <recommendedName>
        <fullName evidence="6">NADH-quinone oxidoreductase subunit N</fullName>
        <ecNumber evidence="6">7.1.1.-</ecNumber>
    </recommendedName>
    <alternativeName>
        <fullName evidence="6">NADH dehydrogenase I subunit N</fullName>
    </alternativeName>
    <alternativeName>
        <fullName evidence="6">NDH-1 subunit N</fullName>
    </alternativeName>
</protein>
<comment type="function">
    <text evidence="1 6">NDH-1 shuttles electrons from NADH, via FMN and iron-sulfur (Fe-S) centers, to quinones in the respiratory chain. The immediate electron acceptor for the enzyme in this species is believed to be ubiquinone. Couples the redox reaction to proton translocation (for every two electrons transferred, four hydrogen ions are translocated across the cytoplasmic membrane), and thus conserves the redox energy in a proton gradient.</text>
</comment>
<feature type="transmembrane region" description="Helical" evidence="6">
    <location>
        <begin position="344"/>
        <end position="368"/>
    </location>
</feature>
<feature type="transmembrane region" description="Helical" evidence="6">
    <location>
        <begin position="64"/>
        <end position="84"/>
    </location>
</feature>
<feature type="transmembrane region" description="Helical" evidence="6">
    <location>
        <begin position="218"/>
        <end position="239"/>
    </location>
</feature>
<dbReference type="GO" id="GO:0048038">
    <property type="term" value="F:quinone binding"/>
    <property type="evidence" value="ECO:0007669"/>
    <property type="project" value="UniProtKB-KW"/>
</dbReference>
<feature type="transmembrane region" description="Helical" evidence="6">
    <location>
        <begin position="33"/>
        <end position="52"/>
    </location>
</feature>
<dbReference type="AlphaFoldDB" id="A0A285CK24"/>
<dbReference type="HAMAP" id="MF_00445">
    <property type="entry name" value="NDH1_NuoN_1"/>
    <property type="match status" value="1"/>
</dbReference>
<sequence length="447" mass="45164">MPSFPALLPLLFLGFGAVAAMLAAPRLPRLSRVLAALALMAAAATLAARLWAPAGQSALLSDDGLARSAGMMVCLAALGSLAFLRPGGPSKEGPALILLASLGGLMLAGATHAASLFLGLELVTLALVALFVLPLTRAALEAGYKFLILGAAGAATLLMGLALAHAASGTADLQAFAGRGMMLGLATALLMAGLCFKLALVPFHMWTPDAFDGAPRAAAAFAGAASKIAVVAALVRLHTLAPPEVWAIGLGLAGGASILLGNLVALRQDGIGRMLGYSSVAHAGYVASTLASGAPMAAEAALFYIAVYAPALLAALCVTAALGPEARIADLRGLVWRRPLAGGAMALALISLAGLPVSAGFFGKYIVFTALIEGGAWTLLAMAIAGSALGAYYYLRFVALIFRRAPDPAAPFLPAADRLLLLLASAATAVLGLRPDLLLDPLRRLLP</sequence>
<keyword evidence="6" id="KW-0874">Quinone</keyword>
<evidence type="ECO:0000256" key="4">
    <source>
        <dbReference type="ARBA" id="ARBA00022989"/>
    </source>
</evidence>
<comment type="similarity">
    <text evidence="6">Belongs to the complex I subunit 2 family.</text>
</comment>
<feature type="transmembrane region" description="Helical" evidence="6">
    <location>
        <begin position="122"/>
        <end position="140"/>
    </location>
</feature>
<name>A0A285CK24_9RHOB</name>